<dbReference type="GO" id="GO:0008236">
    <property type="term" value="F:serine-type peptidase activity"/>
    <property type="evidence" value="ECO:0007669"/>
    <property type="project" value="InterPro"/>
</dbReference>
<feature type="signal peptide" evidence="2">
    <location>
        <begin position="1"/>
        <end position="25"/>
    </location>
</feature>
<reference evidence="5" key="1">
    <citation type="submission" date="2019-02" db="EMBL/GenBank/DDBJ databases">
        <title>Isolation and identification of novel species under the genus Muribaculum.</title>
        <authorList>
            <person name="Miyake S."/>
            <person name="Ding Y."/>
            <person name="Low A."/>
            <person name="Soh M."/>
            <person name="Seedorf H."/>
        </authorList>
    </citation>
    <scope>NUCLEOTIDE SEQUENCE [LARGE SCALE GENOMIC DNA]</scope>
    <source>
        <strain evidence="5">H5</strain>
    </source>
</reference>
<dbReference type="InterPro" id="IPR001375">
    <property type="entry name" value="Peptidase_S9_cat"/>
</dbReference>
<name>A0A4P7W616_9BACT</name>
<dbReference type="KEGG" id="ddb:E7747_15330"/>
<evidence type="ECO:0000259" key="3">
    <source>
        <dbReference type="Pfam" id="PF00326"/>
    </source>
</evidence>
<dbReference type="SUPFAM" id="SSF53474">
    <property type="entry name" value="alpha/beta-Hydrolases"/>
    <property type="match status" value="1"/>
</dbReference>
<dbReference type="Proteomes" id="UP000297149">
    <property type="component" value="Chromosome"/>
</dbReference>
<feature type="chain" id="PRO_5020613568" evidence="2">
    <location>
        <begin position="26"/>
        <end position="264"/>
    </location>
</feature>
<organism evidence="4 5">
    <name type="scientific">Duncaniella dubosii</name>
    <dbReference type="NCBI Taxonomy" id="2518971"/>
    <lineage>
        <taxon>Bacteria</taxon>
        <taxon>Pseudomonadati</taxon>
        <taxon>Bacteroidota</taxon>
        <taxon>Bacteroidia</taxon>
        <taxon>Bacteroidales</taxon>
        <taxon>Muribaculaceae</taxon>
        <taxon>Duncaniella</taxon>
    </lineage>
</organism>
<feature type="domain" description="Peptidase S9 prolyl oligopeptidase catalytic" evidence="3">
    <location>
        <begin position="118"/>
        <end position="262"/>
    </location>
</feature>
<evidence type="ECO:0000256" key="1">
    <source>
        <dbReference type="ARBA" id="ARBA00022801"/>
    </source>
</evidence>
<proteinExistence type="predicted"/>
<protein>
    <submittedName>
        <fullName evidence="4">Alpha/beta hydrolase</fullName>
    </submittedName>
</protein>
<dbReference type="PANTHER" id="PTHR48081">
    <property type="entry name" value="AB HYDROLASE SUPERFAMILY PROTEIN C4A8.06C"/>
    <property type="match status" value="1"/>
</dbReference>
<sequence length="264" mass="28492">MEFKSLIKSLAVFFLMAVPAVSAQAQSKVIKIDNPKMTVFLPPSGIGNGKALVALPGGGYSHLAVYHEGFDWAPFYNQLGLAYAVLEYSMPKGDRSIPMGDVDAAFKIMADSASQWGFHPDSIGIMGSSAGGHLASTMATHPTENCRPAFQILFYPVISMDSGLTHKGSRTGFLGENPSEELDAAYSSEKQVTSATPRALMLLSADDKTVVPANSLRYFDALNKAGVPASLMVYPTGGHGWGYREKFRYHDNVLSEITSWLKSL</sequence>
<dbReference type="PANTHER" id="PTHR48081:SF6">
    <property type="entry name" value="PEPTIDASE S9 PROLYL OLIGOPEPTIDASE CATALYTIC DOMAIN-CONTAINING PROTEIN"/>
    <property type="match status" value="1"/>
</dbReference>
<keyword evidence="1 4" id="KW-0378">Hydrolase</keyword>
<evidence type="ECO:0000313" key="5">
    <source>
        <dbReference type="Proteomes" id="UP000297149"/>
    </source>
</evidence>
<evidence type="ECO:0000256" key="2">
    <source>
        <dbReference type="SAM" id="SignalP"/>
    </source>
</evidence>
<dbReference type="RefSeq" id="WP_136416875.1">
    <property type="nucleotide sequence ID" value="NZ_CP039396.1"/>
</dbReference>
<evidence type="ECO:0000313" key="4">
    <source>
        <dbReference type="EMBL" id="QCD43506.1"/>
    </source>
</evidence>
<keyword evidence="2" id="KW-0732">Signal</keyword>
<dbReference type="EMBL" id="CP039396">
    <property type="protein sequence ID" value="QCD43506.1"/>
    <property type="molecule type" value="Genomic_DNA"/>
</dbReference>
<dbReference type="InterPro" id="IPR050300">
    <property type="entry name" value="GDXG_lipolytic_enzyme"/>
</dbReference>
<gene>
    <name evidence="4" type="ORF">E7747_15330</name>
</gene>
<keyword evidence="5" id="KW-1185">Reference proteome</keyword>
<dbReference type="AlphaFoldDB" id="A0A4P7W616"/>
<dbReference type="GO" id="GO:0006508">
    <property type="term" value="P:proteolysis"/>
    <property type="evidence" value="ECO:0007669"/>
    <property type="project" value="InterPro"/>
</dbReference>
<dbReference type="Gene3D" id="3.40.50.1820">
    <property type="entry name" value="alpha/beta hydrolase"/>
    <property type="match status" value="1"/>
</dbReference>
<dbReference type="InterPro" id="IPR029058">
    <property type="entry name" value="AB_hydrolase_fold"/>
</dbReference>
<accession>A0A4P7W616</accession>
<dbReference type="Pfam" id="PF00326">
    <property type="entry name" value="Peptidase_S9"/>
    <property type="match status" value="1"/>
</dbReference>